<dbReference type="EMBL" id="PGXC01000013">
    <property type="protein sequence ID" value="PKK89696.1"/>
    <property type="molecule type" value="Genomic_DNA"/>
</dbReference>
<accession>A0A2N1PMY8</accession>
<evidence type="ECO:0000256" key="3">
    <source>
        <dbReference type="PROSITE-ProRule" id="PRU00339"/>
    </source>
</evidence>
<dbReference type="InterPro" id="IPR011990">
    <property type="entry name" value="TPR-like_helical_dom_sf"/>
</dbReference>
<evidence type="ECO:0000313" key="5">
    <source>
        <dbReference type="Proteomes" id="UP000233256"/>
    </source>
</evidence>
<evidence type="ECO:0000256" key="2">
    <source>
        <dbReference type="ARBA" id="ARBA00022803"/>
    </source>
</evidence>
<reference evidence="4 5" key="1">
    <citation type="journal article" date="2017" name="ISME J.">
        <title>Potential for microbial H2 and metal transformations associated with novel bacteria and archaea in deep terrestrial subsurface sediments.</title>
        <authorList>
            <person name="Hernsdorf A.W."/>
            <person name="Amano Y."/>
            <person name="Miyakawa K."/>
            <person name="Ise K."/>
            <person name="Suzuki Y."/>
            <person name="Anantharaman K."/>
            <person name="Probst A."/>
            <person name="Burstein D."/>
            <person name="Thomas B.C."/>
            <person name="Banfield J.F."/>
        </authorList>
    </citation>
    <scope>NUCLEOTIDE SEQUENCE [LARGE SCALE GENOMIC DNA]</scope>
    <source>
        <strain evidence="4">HGW-Wallbacteria-1</strain>
    </source>
</reference>
<proteinExistence type="predicted"/>
<dbReference type="Proteomes" id="UP000233256">
    <property type="component" value="Unassembled WGS sequence"/>
</dbReference>
<dbReference type="SUPFAM" id="SSF48452">
    <property type="entry name" value="TPR-like"/>
    <property type="match status" value="1"/>
</dbReference>
<evidence type="ECO:0000313" key="4">
    <source>
        <dbReference type="EMBL" id="PKK89696.1"/>
    </source>
</evidence>
<name>A0A2N1PMY8_9BACT</name>
<dbReference type="SMART" id="SM00028">
    <property type="entry name" value="TPR"/>
    <property type="match status" value="4"/>
</dbReference>
<dbReference type="InterPro" id="IPR019734">
    <property type="entry name" value="TPR_rpt"/>
</dbReference>
<dbReference type="Pfam" id="PF13432">
    <property type="entry name" value="TPR_16"/>
    <property type="match status" value="1"/>
</dbReference>
<keyword evidence="2 3" id="KW-0802">TPR repeat</keyword>
<feature type="repeat" description="TPR" evidence="3">
    <location>
        <begin position="189"/>
        <end position="222"/>
    </location>
</feature>
<protein>
    <submittedName>
        <fullName evidence="4">Uncharacterized protein</fullName>
    </submittedName>
</protein>
<dbReference type="PANTHER" id="PTHR44186:SF1">
    <property type="entry name" value="BARDET-BIEDL SYNDROME 4 PROTEIN"/>
    <property type="match status" value="1"/>
</dbReference>
<dbReference type="Pfam" id="PF00515">
    <property type="entry name" value="TPR_1"/>
    <property type="match status" value="1"/>
</dbReference>
<feature type="repeat" description="TPR" evidence="3">
    <location>
        <begin position="155"/>
        <end position="188"/>
    </location>
</feature>
<dbReference type="PROSITE" id="PS50293">
    <property type="entry name" value="TPR_REGION"/>
    <property type="match status" value="1"/>
</dbReference>
<dbReference type="PROSITE" id="PS50005">
    <property type="entry name" value="TPR"/>
    <property type="match status" value="3"/>
</dbReference>
<dbReference type="AlphaFoldDB" id="A0A2N1PMY8"/>
<evidence type="ECO:0000256" key="1">
    <source>
        <dbReference type="ARBA" id="ARBA00022737"/>
    </source>
</evidence>
<organism evidence="4 5">
    <name type="scientific">Candidatus Wallbacteria bacterium HGW-Wallbacteria-1</name>
    <dbReference type="NCBI Taxonomy" id="2013854"/>
    <lineage>
        <taxon>Bacteria</taxon>
        <taxon>Candidatus Walliibacteriota</taxon>
    </lineage>
</organism>
<sequence>MQETENLNPEFMRVKGKKQHYRRKCRGKQFQQNPAMGMVNFPNQSLRWLFSFLILCALALSASSLTGKICFAVPEIVSEATSGAETEESIFNQGLTQAEKGNFLEAENLFRRVLAINEKNPQALKNLGLVLIGMNRHSDALEALEKIRADYAREPVFWYNLGQCLMKTENYSKASEAFEKSVSLDPDDAESWLELGRSCLRLNDLTRAGESFEKCVVLSPKDPRGHLGCAMASLIAGNTIIFEKELSMLKSLSPEAAAILDNFRLQNYPDSQQ</sequence>
<feature type="repeat" description="TPR" evidence="3">
    <location>
        <begin position="87"/>
        <end position="120"/>
    </location>
</feature>
<comment type="caution">
    <text evidence="4">The sequence shown here is derived from an EMBL/GenBank/DDBJ whole genome shotgun (WGS) entry which is preliminary data.</text>
</comment>
<dbReference type="Pfam" id="PF13181">
    <property type="entry name" value="TPR_8"/>
    <property type="match status" value="1"/>
</dbReference>
<dbReference type="Gene3D" id="1.25.40.10">
    <property type="entry name" value="Tetratricopeptide repeat domain"/>
    <property type="match status" value="2"/>
</dbReference>
<dbReference type="PANTHER" id="PTHR44186">
    <property type="match status" value="1"/>
</dbReference>
<gene>
    <name evidence="4" type="ORF">CVV64_12895</name>
</gene>
<keyword evidence="1" id="KW-0677">Repeat</keyword>